<evidence type="ECO:0008006" key="3">
    <source>
        <dbReference type="Google" id="ProtNLM"/>
    </source>
</evidence>
<sequence>MKKLELENFGVQEMDAKEMVVIDGGNLPPWAKGGIWGAIAYEIMDNWKAVKAGLSDGWNGTYNNKY</sequence>
<organism evidence="1 2">
    <name type="scientific">Pedobacter chinensis</name>
    <dbReference type="NCBI Taxonomy" id="2282421"/>
    <lineage>
        <taxon>Bacteria</taxon>
        <taxon>Pseudomonadati</taxon>
        <taxon>Bacteroidota</taxon>
        <taxon>Sphingobacteriia</taxon>
        <taxon>Sphingobacteriales</taxon>
        <taxon>Sphingobacteriaceae</taxon>
        <taxon>Pedobacter</taxon>
    </lineage>
</organism>
<evidence type="ECO:0000313" key="1">
    <source>
        <dbReference type="EMBL" id="RDC57311.1"/>
    </source>
</evidence>
<proteinExistence type="predicted"/>
<dbReference type="AlphaFoldDB" id="A0A369PX96"/>
<gene>
    <name evidence="1" type="ORF">DU508_09070</name>
</gene>
<comment type="caution">
    <text evidence="1">The sequence shown here is derived from an EMBL/GenBank/DDBJ whole genome shotgun (WGS) entry which is preliminary data.</text>
</comment>
<reference evidence="1 2" key="1">
    <citation type="submission" date="2018-07" db="EMBL/GenBank/DDBJ databases">
        <title>Pedobacter sp. nov., isolated from soil.</title>
        <authorList>
            <person name="Zhou L.Y."/>
            <person name="Du Z.J."/>
        </authorList>
    </citation>
    <scope>NUCLEOTIDE SEQUENCE [LARGE SCALE GENOMIC DNA]</scope>
    <source>
        <strain evidence="1 2">JDX94</strain>
    </source>
</reference>
<evidence type="ECO:0000313" key="2">
    <source>
        <dbReference type="Proteomes" id="UP000253961"/>
    </source>
</evidence>
<keyword evidence="2" id="KW-1185">Reference proteome</keyword>
<protein>
    <recommendedName>
        <fullName evidence="3">Bacteriocin</fullName>
    </recommendedName>
</protein>
<dbReference type="EMBL" id="QPKV01000003">
    <property type="protein sequence ID" value="RDC57311.1"/>
    <property type="molecule type" value="Genomic_DNA"/>
</dbReference>
<dbReference type="RefSeq" id="WP_115402482.1">
    <property type="nucleotide sequence ID" value="NZ_QPKV01000003.1"/>
</dbReference>
<dbReference type="OrthoDB" id="714401at2"/>
<dbReference type="Proteomes" id="UP000253961">
    <property type="component" value="Unassembled WGS sequence"/>
</dbReference>
<accession>A0A369PX96</accession>
<name>A0A369PX96_9SPHI</name>